<proteinExistence type="predicted"/>
<protein>
    <submittedName>
        <fullName evidence="1">Uncharacterized protein</fullName>
    </submittedName>
</protein>
<evidence type="ECO:0000313" key="1">
    <source>
        <dbReference type="EMBL" id="QHS83006.1"/>
    </source>
</evidence>
<dbReference type="EMBL" id="MN740864">
    <property type="protein sequence ID" value="QHS83006.1"/>
    <property type="molecule type" value="Genomic_DNA"/>
</dbReference>
<name>A0A6C0ATX1_9ZZZZ</name>
<dbReference type="AlphaFoldDB" id="A0A6C0ATX1"/>
<organism evidence="1">
    <name type="scientific">viral metagenome</name>
    <dbReference type="NCBI Taxonomy" id="1070528"/>
    <lineage>
        <taxon>unclassified sequences</taxon>
        <taxon>metagenomes</taxon>
        <taxon>organismal metagenomes</taxon>
    </lineage>
</organism>
<sequence>MMQFYIVYDAATPEVRVEQLPHGQHSVAGYYVHTLHAPPPPCAHTFTMLCMDDDSVARGQDITWVTQSDAARAERAAHDARDTMNDRMGAQYDAFARAMHTGYGMRHCSIAECATAGPTVPSEAPCVPTVCTVDDPAADAVSPTMYMLPIPRTTAVWCNVPPS</sequence>
<accession>A0A6C0ATX1</accession>
<reference evidence="1" key="1">
    <citation type="journal article" date="2020" name="Nature">
        <title>Giant virus diversity and host interactions through global metagenomics.</title>
        <authorList>
            <person name="Schulz F."/>
            <person name="Roux S."/>
            <person name="Paez-Espino D."/>
            <person name="Jungbluth S."/>
            <person name="Walsh D.A."/>
            <person name="Denef V.J."/>
            <person name="McMahon K.D."/>
            <person name="Konstantinidis K.T."/>
            <person name="Eloe-Fadrosh E.A."/>
            <person name="Kyrpides N.C."/>
            <person name="Woyke T."/>
        </authorList>
    </citation>
    <scope>NUCLEOTIDE SEQUENCE</scope>
    <source>
        <strain evidence="1">GVMAG-S-1103017-74</strain>
    </source>
</reference>